<protein>
    <recommendedName>
        <fullName evidence="3">F-box domain-containing protein</fullName>
    </recommendedName>
</protein>
<dbReference type="EMBL" id="KN818966">
    <property type="protein sequence ID" value="KIL54070.1"/>
    <property type="molecule type" value="Genomic_DNA"/>
</dbReference>
<sequence length="227" mass="25730">MTSISDFAPELLHRVFRLCSQSDLASLSRVNYTIGEAANYLLHRDIRIVCNFVHRFGPHSRAKRSLFCTLTSNPQKAAFLRYLNVELVSGGSKGRERSNCQACQVLAQIADALRNTHGLEDLRIIVRRPVSMSRSDAYKGNLKLSEVIKGGYFQLHTLYCGSYQDLEGIIVSQKHLRLLGLYTDDYRSGSRNEFSWSPTMNPPTPLIDGYCFLNSVFLDKPLRYAET</sequence>
<dbReference type="InParanoid" id="A0A0C2RV15"/>
<name>A0A0C2RV15_AMAMK</name>
<keyword evidence="2" id="KW-1185">Reference proteome</keyword>
<evidence type="ECO:0000313" key="2">
    <source>
        <dbReference type="Proteomes" id="UP000054549"/>
    </source>
</evidence>
<organism evidence="1 2">
    <name type="scientific">Amanita muscaria (strain Koide BX008)</name>
    <dbReference type="NCBI Taxonomy" id="946122"/>
    <lineage>
        <taxon>Eukaryota</taxon>
        <taxon>Fungi</taxon>
        <taxon>Dikarya</taxon>
        <taxon>Basidiomycota</taxon>
        <taxon>Agaricomycotina</taxon>
        <taxon>Agaricomycetes</taxon>
        <taxon>Agaricomycetidae</taxon>
        <taxon>Agaricales</taxon>
        <taxon>Pluteineae</taxon>
        <taxon>Amanitaceae</taxon>
        <taxon>Amanita</taxon>
    </lineage>
</organism>
<reference evidence="1 2" key="1">
    <citation type="submission" date="2014-04" db="EMBL/GenBank/DDBJ databases">
        <title>Evolutionary Origins and Diversification of the Mycorrhizal Mutualists.</title>
        <authorList>
            <consortium name="DOE Joint Genome Institute"/>
            <consortium name="Mycorrhizal Genomics Consortium"/>
            <person name="Kohler A."/>
            <person name="Kuo A."/>
            <person name="Nagy L.G."/>
            <person name="Floudas D."/>
            <person name="Copeland A."/>
            <person name="Barry K.W."/>
            <person name="Cichocki N."/>
            <person name="Veneault-Fourrey C."/>
            <person name="LaButti K."/>
            <person name="Lindquist E.A."/>
            <person name="Lipzen A."/>
            <person name="Lundell T."/>
            <person name="Morin E."/>
            <person name="Murat C."/>
            <person name="Riley R."/>
            <person name="Ohm R."/>
            <person name="Sun H."/>
            <person name="Tunlid A."/>
            <person name="Henrissat B."/>
            <person name="Grigoriev I.V."/>
            <person name="Hibbett D.S."/>
            <person name="Martin F."/>
        </authorList>
    </citation>
    <scope>NUCLEOTIDE SEQUENCE [LARGE SCALE GENOMIC DNA]</scope>
    <source>
        <strain evidence="1 2">Koide BX008</strain>
    </source>
</reference>
<dbReference type="HOGENOM" id="CLU_1219420_0_0_1"/>
<accession>A0A0C2RV15</accession>
<gene>
    <name evidence="1" type="ORF">M378DRAFT_28820</name>
</gene>
<evidence type="ECO:0000313" key="1">
    <source>
        <dbReference type="EMBL" id="KIL54070.1"/>
    </source>
</evidence>
<evidence type="ECO:0008006" key="3">
    <source>
        <dbReference type="Google" id="ProtNLM"/>
    </source>
</evidence>
<dbReference type="AlphaFoldDB" id="A0A0C2RV15"/>
<dbReference type="Proteomes" id="UP000054549">
    <property type="component" value="Unassembled WGS sequence"/>
</dbReference>
<proteinExistence type="predicted"/>
<dbReference type="OrthoDB" id="3062746at2759"/>